<dbReference type="GO" id="GO:0046872">
    <property type="term" value="F:metal ion binding"/>
    <property type="evidence" value="ECO:0007669"/>
    <property type="project" value="UniProtKB-UniRule"/>
</dbReference>
<organism evidence="12 13">
    <name type="scientific">Buchnera aphidicola</name>
    <name type="common">Cinara curvipes</name>
    <dbReference type="NCBI Taxonomy" id="2518975"/>
    <lineage>
        <taxon>Bacteria</taxon>
        <taxon>Pseudomonadati</taxon>
        <taxon>Pseudomonadota</taxon>
        <taxon>Gammaproteobacteria</taxon>
        <taxon>Enterobacterales</taxon>
        <taxon>Erwiniaceae</taxon>
        <taxon>Buchnera</taxon>
    </lineage>
</organism>
<keyword evidence="10" id="KW-0004">4Fe-4S</keyword>
<comment type="similarity">
    <text evidence="2">Belongs to the anaerobic coproporphyrinogen-III oxidase family. HemW subfamily.</text>
</comment>
<evidence type="ECO:0000313" key="12">
    <source>
        <dbReference type="EMBL" id="VFP81645.1"/>
    </source>
</evidence>
<dbReference type="SFLD" id="SFLDS00029">
    <property type="entry name" value="Radical_SAM"/>
    <property type="match status" value="1"/>
</dbReference>
<dbReference type="PANTHER" id="PTHR13932">
    <property type="entry name" value="COPROPORPHYRINIGEN III OXIDASE"/>
    <property type="match status" value="1"/>
</dbReference>
<keyword evidence="9 10" id="KW-0143">Chaperone</keyword>
<dbReference type="InterPro" id="IPR006638">
    <property type="entry name" value="Elp3/MiaA/NifB-like_rSAM"/>
</dbReference>
<dbReference type="GO" id="GO:0006779">
    <property type="term" value="P:porphyrin-containing compound biosynthetic process"/>
    <property type="evidence" value="ECO:0007669"/>
    <property type="project" value="InterPro"/>
</dbReference>
<comment type="function">
    <text evidence="10">Probably acts as a heme chaperone, transferring heme to an unknown acceptor. Binds one molecule of heme per monomer, possibly covalently. Binds 1 [4Fe-4S] cluster. The cluster is coordinated with 3 cysteines and an exchangeable S-adenosyl-L-methionine.</text>
</comment>
<evidence type="ECO:0000259" key="11">
    <source>
        <dbReference type="PROSITE" id="PS51918"/>
    </source>
</evidence>
<evidence type="ECO:0000256" key="9">
    <source>
        <dbReference type="ARBA" id="ARBA00023186"/>
    </source>
</evidence>
<comment type="subcellular location">
    <subcellularLocation>
        <location evidence="10">Cytoplasm</location>
    </subcellularLocation>
</comment>
<sequence>MYKKKIYILPPISLYIHIPWCIKKCPYCDFHSYKYSKKISEEKYIKHIIKDLKEDKKIISNRSIKSIFIGGGTPSLLKSKTIELLIQKIKKTISVSKKIEISIEINPDKYQREKIIKYHQSGINRFSIGVQTFNNNLLKKIERTYKKKSVIDLIKSTKNIVNRNLNIDIIYGLPHQSVKEALSDLIQAIKLKPEHISWYQLDIEPNTKFYTQDIILPSLLDIKKIRSKGKKILRKSGYKQYEISAFTKKKKYQCIHNLNYWNFGDYIGIGCGAHGKITQLNKKIIRTIKTKRDEIYIKKKYTEKKYIVPKEDIPFEFFLNKFRLLKPISYSSFEKSTNLNIQIIQEKIFSAKKKGYLIDKNYHWIITKYGKKHLNSLLSIFLK</sequence>
<dbReference type="EMBL" id="LR217710">
    <property type="protein sequence ID" value="VFP81645.1"/>
    <property type="molecule type" value="Genomic_DNA"/>
</dbReference>
<dbReference type="GO" id="GO:0004109">
    <property type="term" value="F:coproporphyrinogen oxidase activity"/>
    <property type="evidence" value="ECO:0007669"/>
    <property type="project" value="InterPro"/>
</dbReference>
<dbReference type="CDD" id="cd01335">
    <property type="entry name" value="Radical_SAM"/>
    <property type="match status" value="1"/>
</dbReference>
<gene>
    <name evidence="12" type="primary">yggW</name>
    <name evidence="12" type="ORF">BUCICURV3402_371</name>
</gene>
<dbReference type="InterPro" id="IPR007197">
    <property type="entry name" value="rSAM"/>
</dbReference>
<evidence type="ECO:0000313" key="13">
    <source>
        <dbReference type="Proteomes" id="UP000294344"/>
    </source>
</evidence>
<keyword evidence="10" id="KW-0963">Cytoplasm</keyword>
<evidence type="ECO:0000256" key="7">
    <source>
        <dbReference type="ARBA" id="ARBA00023004"/>
    </source>
</evidence>
<evidence type="ECO:0000256" key="5">
    <source>
        <dbReference type="ARBA" id="ARBA00022691"/>
    </source>
</evidence>
<dbReference type="Gene3D" id="3.20.20.70">
    <property type="entry name" value="Aldolase class I"/>
    <property type="match status" value="1"/>
</dbReference>
<dbReference type="SFLD" id="SFLDG01065">
    <property type="entry name" value="anaerobic_coproporphyrinogen-I"/>
    <property type="match status" value="1"/>
</dbReference>
<dbReference type="Pfam" id="PF04055">
    <property type="entry name" value="Radical_SAM"/>
    <property type="match status" value="1"/>
</dbReference>
<dbReference type="NCBIfam" id="TIGR00539">
    <property type="entry name" value="hemN_rel"/>
    <property type="match status" value="1"/>
</dbReference>
<keyword evidence="6 10" id="KW-0479">Metal-binding</keyword>
<dbReference type="GO" id="GO:0051539">
    <property type="term" value="F:4 iron, 4 sulfur cluster binding"/>
    <property type="evidence" value="ECO:0007669"/>
    <property type="project" value="UniProtKB-UniRule"/>
</dbReference>
<evidence type="ECO:0000256" key="10">
    <source>
        <dbReference type="RuleBase" id="RU364116"/>
    </source>
</evidence>
<dbReference type="SFLD" id="SFLDF00562">
    <property type="entry name" value="HemN-like__clustered_with_heat"/>
    <property type="match status" value="1"/>
</dbReference>
<dbReference type="GO" id="GO:0005737">
    <property type="term" value="C:cytoplasm"/>
    <property type="evidence" value="ECO:0007669"/>
    <property type="project" value="UniProtKB-SubCell"/>
</dbReference>
<dbReference type="Proteomes" id="UP000294344">
    <property type="component" value="Chromosome"/>
</dbReference>
<dbReference type="SMART" id="SM00729">
    <property type="entry name" value="Elp3"/>
    <property type="match status" value="1"/>
</dbReference>
<keyword evidence="4 10" id="KW-0349">Heme</keyword>
<dbReference type="PROSITE" id="PS51918">
    <property type="entry name" value="RADICAL_SAM"/>
    <property type="match status" value="1"/>
</dbReference>
<evidence type="ECO:0000256" key="6">
    <source>
        <dbReference type="ARBA" id="ARBA00022723"/>
    </source>
</evidence>
<evidence type="ECO:0000256" key="3">
    <source>
        <dbReference type="ARBA" id="ARBA00017228"/>
    </source>
</evidence>
<keyword evidence="12" id="KW-0560">Oxidoreductase</keyword>
<reference evidence="12 13" key="1">
    <citation type="submission" date="2019-02" db="EMBL/GenBank/DDBJ databases">
        <authorList>
            <person name="Manzano-Marin A."/>
            <person name="Manzano-Marin A."/>
        </authorList>
    </citation>
    <scope>NUCLEOTIDE SEQUENCE [LARGE SCALE GENOMIC DNA]</scope>
    <source>
        <strain evidence="12 13">BuCicurvipes</strain>
    </source>
</reference>
<keyword evidence="7 10" id="KW-0408">Iron</keyword>
<evidence type="ECO:0000256" key="1">
    <source>
        <dbReference type="ARBA" id="ARBA00001966"/>
    </source>
</evidence>
<dbReference type="SUPFAM" id="SSF102114">
    <property type="entry name" value="Radical SAM enzymes"/>
    <property type="match status" value="1"/>
</dbReference>
<accession>A0A451D7B3</accession>
<evidence type="ECO:0000256" key="2">
    <source>
        <dbReference type="ARBA" id="ARBA00006100"/>
    </source>
</evidence>
<feature type="domain" description="Radical SAM core" evidence="11">
    <location>
        <begin position="6"/>
        <end position="242"/>
    </location>
</feature>
<dbReference type="OrthoDB" id="9808022at2"/>
<keyword evidence="5 10" id="KW-0949">S-adenosyl-L-methionine</keyword>
<evidence type="ECO:0000256" key="8">
    <source>
        <dbReference type="ARBA" id="ARBA00023014"/>
    </source>
</evidence>
<dbReference type="InterPro" id="IPR034505">
    <property type="entry name" value="Coproporphyrinogen-III_oxidase"/>
</dbReference>
<protein>
    <recommendedName>
        <fullName evidence="3 10">Heme chaperone HemW</fullName>
    </recommendedName>
</protein>
<name>A0A451D7B3_9GAMM</name>
<dbReference type="InterPro" id="IPR004559">
    <property type="entry name" value="HemW-like"/>
</dbReference>
<proteinExistence type="inferred from homology"/>
<dbReference type="PANTHER" id="PTHR13932:SF5">
    <property type="entry name" value="RADICAL S-ADENOSYL METHIONINE DOMAIN-CONTAINING PROTEIN 1, MITOCHONDRIAL"/>
    <property type="match status" value="1"/>
</dbReference>
<comment type="cofactor">
    <cofactor evidence="1">
        <name>[4Fe-4S] cluster</name>
        <dbReference type="ChEBI" id="CHEBI:49883"/>
    </cofactor>
</comment>
<evidence type="ECO:0000256" key="4">
    <source>
        <dbReference type="ARBA" id="ARBA00022617"/>
    </source>
</evidence>
<dbReference type="InterPro" id="IPR058240">
    <property type="entry name" value="rSAM_sf"/>
</dbReference>
<dbReference type="AlphaFoldDB" id="A0A451D7B3"/>
<dbReference type="SFLD" id="SFLDF00288">
    <property type="entry name" value="HemN-like__clustered_with_nucl"/>
    <property type="match status" value="1"/>
</dbReference>
<keyword evidence="8 10" id="KW-0411">Iron-sulfur</keyword>
<dbReference type="InterPro" id="IPR013785">
    <property type="entry name" value="Aldolase_TIM"/>
</dbReference>